<keyword evidence="3" id="KW-0949">S-adenosyl-L-methionine</keyword>
<reference evidence="5" key="1">
    <citation type="journal article" date="2019" name="Int. J. Syst. Evol. Microbiol.">
        <title>The Global Catalogue of Microorganisms (GCM) 10K type strain sequencing project: providing services to taxonomists for standard genome sequencing and annotation.</title>
        <authorList>
            <consortium name="The Broad Institute Genomics Platform"/>
            <consortium name="The Broad Institute Genome Sequencing Center for Infectious Disease"/>
            <person name="Wu L."/>
            <person name="Ma J."/>
        </authorList>
    </citation>
    <scope>NUCLEOTIDE SEQUENCE [LARGE SCALE GENOMIC DNA]</scope>
    <source>
        <strain evidence="5">JCM 15572</strain>
    </source>
</reference>
<accession>A0ABP4PR34</accession>
<dbReference type="InterPro" id="IPR050362">
    <property type="entry name" value="Cation-dep_OMT"/>
</dbReference>
<evidence type="ECO:0000256" key="3">
    <source>
        <dbReference type="ARBA" id="ARBA00022691"/>
    </source>
</evidence>
<evidence type="ECO:0000313" key="5">
    <source>
        <dbReference type="Proteomes" id="UP001501705"/>
    </source>
</evidence>
<keyword evidence="5" id="KW-1185">Reference proteome</keyword>
<dbReference type="EMBL" id="BAAAPH010000017">
    <property type="protein sequence ID" value="GAA1588538.1"/>
    <property type="molecule type" value="Genomic_DNA"/>
</dbReference>
<name>A0ABP4PR34_9ACTN</name>
<comment type="caution">
    <text evidence="4">The sequence shown here is derived from an EMBL/GenBank/DDBJ whole genome shotgun (WGS) entry which is preliminary data.</text>
</comment>
<dbReference type="PANTHER" id="PTHR10509:SF85">
    <property type="entry name" value="O-METHYLTRANSFERASE RV1220C-RELATED"/>
    <property type="match status" value="1"/>
</dbReference>
<dbReference type="CDD" id="cd02440">
    <property type="entry name" value="AdoMet_MTases"/>
    <property type="match status" value="1"/>
</dbReference>
<protein>
    <submittedName>
        <fullName evidence="4">O-methyltransferase</fullName>
    </submittedName>
</protein>
<sequence>MRNLSACSAECEPVPARLRCSMSSAAADHPSEYWEGTIATGIDPTSWAYAEDYTGADEVVTGARESAAESGIAPIGAGAAAALSLLAACAGAKAVVEIGTGTGVSGLALLRGMRADGTLTTVDLDAENQRLARKTFLDAGIASNRFRLIAGAGLDVVTRLTDGHYDLVFCDADRRENTAYLHEALRLLRPGGLVVFAGVLSNGRLADPARRDADTMALRDLIRAVREDDDLVSALLPTSDGLLTAAKRLK</sequence>
<dbReference type="SUPFAM" id="SSF53335">
    <property type="entry name" value="S-adenosyl-L-methionine-dependent methyltransferases"/>
    <property type="match status" value="1"/>
</dbReference>
<evidence type="ECO:0000313" key="4">
    <source>
        <dbReference type="EMBL" id="GAA1588538.1"/>
    </source>
</evidence>
<dbReference type="InterPro" id="IPR029063">
    <property type="entry name" value="SAM-dependent_MTases_sf"/>
</dbReference>
<dbReference type="Pfam" id="PF01596">
    <property type="entry name" value="Methyltransf_3"/>
    <property type="match status" value="1"/>
</dbReference>
<organism evidence="4 5">
    <name type="scientific">Kribbella hippodromi</name>
    <dbReference type="NCBI Taxonomy" id="434347"/>
    <lineage>
        <taxon>Bacteria</taxon>
        <taxon>Bacillati</taxon>
        <taxon>Actinomycetota</taxon>
        <taxon>Actinomycetes</taxon>
        <taxon>Propionibacteriales</taxon>
        <taxon>Kribbellaceae</taxon>
        <taxon>Kribbella</taxon>
    </lineage>
</organism>
<evidence type="ECO:0000256" key="1">
    <source>
        <dbReference type="ARBA" id="ARBA00022603"/>
    </source>
</evidence>
<gene>
    <name evidence="4" type="ORF">GCM10009804_50820</name>
</gene>
<dbReference type="InterPro" id="IPR002935">
    <property type="entry name" value="SAM_O-MeTrfase"/>
</dbReference>
<proteinExistence type="predicted"/>
<keyword evidence="2" id="KW-0808">Transferase</keyword>
<dbReference type="Gene3D" id="3.40.50.150">
    <property type="entry name" value="Vaccinia Virus protein VP39"/>
    <property type="match status" value="1"/>
</dbReference>
<evidence type="ECO:0000256" key="2">
    <source>
        <dbReference type="ARBA" id="ARBA00022679"/>
    </source>
</evidence>
<dbReference type="PANTHER" id="PTHR10509">
    <property type="entry name" value="O-METHYLTRANSFERASE-RELATED"/>
    <property type="match status" value="1"/>
</dbReference>
<dbReference type="PROSITE" id="PS51682">
    <property type="entry name" value="SAM_OMT_I"/>
    <property type="match status" value="1"/>
</dbReference>
<dbReference type="Proteomes" id="UP001501705">
    <property type="component" value="Unassembled WGS sequence"/>
</dbReference>
<keyword evidence="1" id="KW-0489">Methyltransferase</keyword>